<dbReference type="GO" id="GO:0046872">
    <property type="term" value="F:metal ion binding"/>
    <property type="evidence" value="ECO:0007669"/>
    <property type="project" value="UniProtKB-KW"/>
</dbReference>
<keyword evidence="1" id="KW-0479">Metal-binding</keyword>
<dbReference type="RefSeq" id="XP_001791775.1">
    <property type="nucleotide sequence ID" value="XM_001791723.1"/>
</dbReference>
<dbReference type="PANTHER" id="PTHR11474">
    <property type="entry name" value="TYROSINASE FAMILY MEMBER"/>
    <property type="match status" value="1"/>
</dbReference>
<dbReference type="PROSITE" id="PS00497">
    <property type="entry name" value="TYROSINASE_1"/>
    <property type="match status" value="1"/>
</dbReference>
<keyword evidence="2" id="KW-0732">Signal</keyword>
<organism evidence="5 6">
    <name type="scientific">Phaeosphaeria nodorum (strain SN15 / ATCC MYA-4574 / FGSC 10173)</name>
    <name type="common">Glume blotch fungus</name>
    <name type="synonym">Parastagonospora nodorum</name>
    <dbReference type="NCBI Taxonomy" id="321614"/>
    <lineage>
        <taxon>Eukaryota</taxon>
        <taxon>Fungi</taxon>
        <taxon>Dikarya</taxon>
        <taxon>Ascomycota</taxon>
        <taxon>Pezizomycotina</taxon>
        <taxon>Dothideomycetes</taxon>
        <taxon>Pleosporomycetidae</taxon>
        <taxon>Pleosporales</taxon>
        <taxon>Pleosporineae</taxon>
        <taxon>Phaeosphaeriaceae</taxon>
        <taxon>Parastagonospora</taxon>
    </lineage>
</organism>
<dbReference type="SUPFAM" id="SSF48056">
    <property type="entry name" value="Di-copper centre-containing domain"/>
    <property type="match status" value="1"/>
</dbReference>
<dbReference type="PRINTS" id="PR00092">
    <property type="entry name" value="TYROSINASE"/>
</dbReference>
<evidence type="ECO:0000259" key="4">
    <source>
        <dbReference type="PROSITE" id="PS00498"/>
    </source>
</evidence>
<proteinExistence type="predicted"/>
<accession>A0A7U2ERA1</accession>
<dbReference type="InterPro" id="IPR050316">
    <property type="entry name" value="Tyrosinase/Hemocyanin"/>
</dbReference>
<dbReference type="EMBL" id="CP069023">
    <property type="protein sequence ID" value="QRC91615.1"/>
    <property type="molecule type" value="Genomic_DNA"/>
</dbReference>
<dbReference type="InterPro" id="IPR002227">
    <property type="entry name" value="Tyrosinase_Cu-bd"/>
</dbReference>
<protein>
    <recommendedName>
        <fullName evidence="3 4">Tyrosinase copper-binding domain-containing protein</fullName>
    </recommendedName>
</protein>
<keyword evidence="6" id="KW-1185">Reference proteome</keyword>
<feature type="chain" id="PRO_5034699407" description="Tyrosinase copper-binding domain-containing protein" evidence="2">
    <location>
        <begin position="20"/>
        <end position="384"/>
    </location>
</feature>
<dbReference type="Proteomes" id="UP000663193">
    <property type="component" value="Chromosome 1"/>
</dbReference>
<dbReference type="PANTHER" id="PTHR11474:SF116">
    <property type="entry name" value="TYROSINASE"/>
    <property type="match status" value="1"/>
</dbReference>
<dbReference type="Gene3D" id="1.10.1280.10">
    <property type="entry name" value="Di-copper center containing domain from catechol oxidase"/>
    <property type="match status" value="1"/>
</dbReference>
<sequence length="384" mass="42785">MQFLATTFILTISGHAVVAAPADALVAQVLDAQAPCLPLSAFDTAKFARPLSLMDAILGANASVTTMTGNLTSIKEQMPELQIPPVHLPSTPREVEAELEQFSKRQSTCSNPRVRVEWDAMSNPDRQAYMNSIKCLMRARPSGNFNGAQNRYEDIVVLHQQNTPRVHGNAIFLLWHRYLLWTFEDLLRKECGFTRSLPWLDESKWSGKFQQSSVFSSQWLGTMLSRGNCVNNGQFAFLASNIGPGPNNQRHCLSRNGDESKTENTRQALTDACNSRSSYADMAACSEGGAHAWGHNGIGAIMQDVFASPADPVFWLHHAFVDRNFWTWQNRDGRTRTTSVNGGDVDGRGLTLNTLISMDGMRSDARIRDVLNTQSQLLCYRYSY</sequence>
<dbReference type="KEGG" id="pno:SNOG_01119"/>
<feature type="domain" description="Tyrosinase copper-binding" evidence="3">
    <location>
        <begin position="167"/>
        <end position="184"/>
    </location>
</feature>
<evidence type="ECO:0000313" key="6">
    <source>
        <dbReference type="Proteomes" id="UP000663193"/>
    </source>
</evidence>
<name>A0A7U2ERA1_PHANO</name>
<dbReference type="PROSITE" id="PS00498">
    <property type="entry name" value="TYROSINASE_2"/>
    <property type="match status" value="1"/>
</dbReference>
<evidence type="ECO:0000256" key="1">
    <source>
        <dbReference type="ARBA" id="ARBA00022723"/>
    </source>
</evidence>
<feature type="domain" description="Tyrosinase copper-binding" evidence="4">
    <location>
        <begin position="311"/>
        <end position="322"/>
    </location>
</feature>
<dbReference type="InterPro" id="IPR008922">
    <property type="entry name" value="Di-copper_centre_dom_sf"/>
</dbReference>
<dbReference type="GO" id="GO:0016491">
    <property type="term" value="F:oxidoreductase activity"/>
    <property type="evidence" value="ECO:0007669"/>
    <property type="project" value="InterPro"/>
</dbReference>
<dbReference type="Pfam" id="PF00264">
    <property type="entry name" value="Tyrosinase"/>
    <property type="match status" value="1"/>
</dbReference>
<dbReference type="AlphaFoldDB" id="A0A7U2ERA1"/>
<reference evidence="6" key="1">
    <citation type="journal article" date="2021" name="BMC Genomics">
        <title>Chromosome-level genome assembly and manually-curated proteome of model necrotroph Parastagonospora nodorum Sn15 reveals a genome-wide trove of candidate effector homologs, and redundancy of virulence-related functions within an accessory chromosome.</title>
        <authorList>
            <person name="Bertazzoni S."/>
            <person name="Jones D.A.B."/>
            <person name="Phan H.T."/>
            <person name="Tan K.-C."/>
            <person name="Hane J.K."/>
        </authorList>
    </citation>
    <scope>NUCLEOTIDE SEQUENCE [LARGE SCALE GENOMIC DNA]</scope>
    <source>
        <strain evidence="6">SN15 / ATCC MYA-4574 / FGSC 10173)</strain>
    </source>
</reference>
<evidence type="ECO:0000313" key="5">
    <source>
        <dbReference type="EMBL" id="QRC91615.1"/>
    </source>
</evidence>
<dbReference type="VEuPathDB" id="FungiDB:JI435_011190"/>
<dbReference type="OrthoDB" id="6132182at2759"/>
<feature type="signal peptide" evidence="2">
    <location>
        <begin position="1"/>
        <end position="19"/>
    </location>
</feature>
<evidence type="ECO:0000256" key="2">
    <source>
        <dbReference type="SAM" id="SignalP"/>
    </source>
</evidence>
<evidence type="ECO:0000259" key="3">
    <source>
        <dbReference type="PROSITE" id="PS00497"/>
    </source>
</evidence>
<gene>
    <name evidence="5" type="ORF">JI435_011190</name>
</gene>